<comment type="caution">
    <text evidence="2">The sequence shown here is derived from an EMBL/GenBank/DDBJ whole genome shotgun (WGS) entry which is preliminary data.</text>
</comment>
<feature type="compositionally biased region" description="Polar residues" evidence="1">
    <location>
        <begin position="28"/>
        <end position="43"/>
    </location>
</feature>
<proteinExistence type="predicted"/>
<protein>
    <submittedName>
        <fullName evidence="2">Uncharacterized protein</fullName>
    </submittedName>
</protein>
<evidence type="ECO:0000313" key="3">
    <source>
        <dbReference type="Proteomes" id="UP000193218"/>
    </source>
</evidence>
<dbReference type="AlphaFoldDB" id="A0A1Y1UUB4"/>
<feature type="region of interest" description="Disordered" evidence="1">
    <location>
        <begin position="287"/>
        <end position="321"/>
    </location>
</feature>
<feature type="compositionally biased region" description="Basic and acidic residues" evidence="1">
    <location>
        <begin position="97"/>
        <end position="106"/>
    </location>
</feature>
<dbReference type="InParanoid" id="A0A1Y1UUB4"/>
<dbReference type="GeneID" id="33556301"/>
<feature type="compositionally biased region" description="Polar residues" evidence="1">
    <location>
        <begin position="312"/>
        <end position="321"/>
    </location>
</feature>
<organism evidence="2 3">
    <name type="scientific">Kockovaella imperatae</name>
    <dbReference type="NCBI Taxonomy" id="4999"/>
    <lineage>
        <taxon>Eukaryota</taxon>
        <taxon>Fungi</taxon>
        <taxon>Dikarya</taxon>
        <taxon>Basidiomycota</taxon>
        <taxon>Agaricomycotina</taxon>
        <taxon>Tremellomycetes</taxon>
        <taxon>Tremellales</taxon>
        <taxon>Cuniculitremaceae</taxon>
        <taxon>Kockovaella</taxon>
    </lineage>
</organism>
<name>A0A1Y1UUB4_9TREE</name>
<evidence type="ECO:0000256" key="1">
    <source>
        <dbReference type="SAM" id="MobiDB-lite"/>
    </source>
</evidence>
<keyword evidence="3" id="KW-1185">Reference proteome</keyword>
<sequence>MPKHLPTFKHLLASPATPQKTQDRPRTKSVNDLLASSRTNLRASNRRNDEDNGDSSASRLALNPHLQPGETIWAPPSVIVGGVANLDIQEGVVHPAEIARRQEAERRRARRGVAGPAPPPSWGTPRQPRPDAQRVAGGLSETAGSSQHLEPRHVTTRDLERSFSLFSDHGSTARAGLPSLVDHCLQLILLNLNDEAPLYTGETSPESGEDQWTIGGLLSEQLPYLDTHLRTQLLACHALLPEGSASRLTDDNLVRTLADASREGYGSGDLPGPIKEEENLSADGRSIQEMQGDHPDDDFTAQERGSDKGDTPSGSSSDWDRATTSFTVHHLPITLHPSPVSLLRRINTLDSVSITSINLAYSTIKDMERLVAVLPVGLRELGLCGIRIGTGVTQRVRDGEAWRRGLSALARRLLVLRMLDISEAPFPCIQHYLTALLFPPSTRLPSLRIMSLRRSLGDTQLIASGSHDAADDINSKRQVRSDLLDIVRARCRERYVEVIWA</sequence>
<feature type="region of interest" description="Disordered" evidence="1">
    <location>
        <begin position="97"/>
        <end position="154"/>
    </location>
</feature>
<dbReference type="Proteomes" id="UP000193218">
    <property type="component" value="Unassembled WGS sequence"/>
</dbReference>
<feature type="region of interest" description="Disordered" evidence="1">
    <location>
        <begin position="1"/>
        <end position="61"/>
    </location>
</feature>
<gene>
    <name evidence="2" type="ORF">BD324DRAFT_613391</name>
</gene>
<dbReference type="RefSeq" id="XP_021874823.1">
    <property type="nucleotide sequence ID" value="XM_022014493.1"/>
</dbReference>
<dbReference type="EMBL" id="NBSH01000001">
    <property type="protein sequence ID" value="ORX41144.1"/>
    <property type="molecule type" value="Genomic_DNA"/>
</dbReference>
<evidence type="ECO:0000313" key="2">
    <source>
        <dbReference type="EMBL" id="ORX41144.1"/>
    </source>
</evidence>
<reference evidence="2 3" key="1">
    <citation type="submission" date="2017-03" db="EMBL/GenBank/DDBJ databases">
        <title>Widespread Adenine N6-methylation of Active Genes in Fungi.</title>
        <authorList>
            <consortium name="DOE Joint Genome Institute"/>
            <person name="Mondo S.J."/>
            <person name="Dannebaum R.O."/>
            <person name="Kuo R.C."/>
            <person name="Louie K.B."/>
            <person name="Bewick A.J."/>
            <person name="Labutti K."/>
            <person name="Haridas S."/>
            <person name="Kuo A."/>
            <person name="Salamov A."/>
            <person name="Ahrendt S.R."/>
            <person name="Lau R."/>
            <person name="Bowen B.P."/>
            <person name="Lipzen A."/>
            <person name="Sullivan W."/>
            <person name="Andreopoulos W.B."/>
            <person name="Clum A."/>
            <person name="Lindquist E."/>
            <person name="Daum C."/>
            <person name="Northen T.R."/>
            <person name="Ramamoorthy G."/>
            <person name="Schmitz R.J."/>
            <person name="Gryganskyi A."/>
            <person name="Culley D."/>
            <person name="Magnuson J."/>
            <person name="James T.Y."/>
            <person name="O'Malley M.A."/>
            <person name="Stajich J.E."/>
            <person name="Spatafora J.W."/>
            <person name="Visel A."/>
            <person name="Grigoriev I.V."/>
        </authorList>
    </citation>
    <scope>NUCLEOTIDE SEQUENCE [LARGE SCALE GENOMIC DNA]</scope>
    <source>
        <strain evidence="2 3">NRRL Y-17943</strain>
    </source>
</reference>
<accession>A0A1Y1UUB4</accession>
<dbReference type="OrthoDB" id="2589772at2759"/>